<dbReference type="InterPro" id="IPR001537">
    <property type="entry name" value="SpoU_MeTrfase"/>
</dbReference>
<dbReference type="GO" id="GO:0006396">
    <property type="term" value="P:RNA processing"/>
    <property type="evidence" value="ECO:0007669"/>
    <property type="project" value="InterPro"/>
</dbReference>
<organism evidence="4 5">
    <name type="scientific">Rubinisphaera italica</name>
    <dbReference type="NCBI Taxonomy" id="2527969"/>
    <lineage>
        <taxon>Bacteria</taxon>
        <taxon>Pseudomonadati</taxon>
        <taxon>Planctomycetota</taxon>
        <taxon>Planctomycetia</taxon>
        <taxon>Planctomycetales</taxon>
        <taxon>Planctomycetaceae</taxon>
        <taxon>Rubinisphaera</taxon>
    </lineage>
</organism>
<keyword evidence="1 4" id="KW-0489">Methyltransferase</keyword>
<evidence type="ECO:0000256" key="2">
    <source>
        <dbReference type="ARBA" id="ARBA00022679"/>
    </source>
</evidence>
<keyword evidence="5" id="KW-1185">Reference proteome</keyword>
<dbReference type="SUPFAM" id="SSF75217">
    <property type="entry name" value="alpha/beta knot"/>
    <property type="match status" value="1"/>
</dbReference>
<name>A0A5C5XMB4_9PLAN</name>
<sequence>MSELPADAENWLELKNPHAVLAALEQRPDDVKELRFYVEPKGLWRKISDVAAEKKIPVRDLAFTQEKKQRDRPSHKVERTGHATGIVKPKKPISLTDFFHGIGDTSLKTPPIWLALDSLQDPHNVGAIFRSAAFFGVRGIMMTKNQSAPINATVHDIAAGGMESVPYVIETNLNRAIKTAQKAGLWVLGTSEHAQDSVWKIDQKRPWLLIVGNEQKGLRRLTLEKCDMHCTIPNLGDVKSLNVSVATGILLNTLTRPAK</sequence>
<keyword evidence="2 4" id="KW-0808">Transferase</keyword>
<dbReference type="PANTHER" id="PTHR46429">
    <property type="entry name" value="23S RRNA (GUANOSINE-2'-O-)-METHYLTRANSFERASE RLMB"/>
    <property type="match status" value="1"/>
</dbReference>
<dbReference type="Gene3D" id="3.40.1280.10">
    <property type="match status" value="1"/>
</dbReference>
<dbReference type="GO" id="GO:0003723">
    <property type="term" value="F:RNA binding"/>
    <property type="evidence" value="ECO:0007669"/>
    <property type="project" value="InterPro"/>
</dbReference>
<feature type="domain" description="tRNA/rRNA methyltransferase SpoU type" evidence="3">
    <location>
        <begin position="113"/>
        <end position="251"/>
    </location>
</feature>
<dbReference type="Pfam" id="PF00588">
    <property type="entry name" value="SpoU_methylase"/>
    <property type="match status" value="1"/>
</dbReference>
<dbReference type="PANTHER" id="PTHR46429:SF1">
    <property type="entry name" value="23S RRNA (GUANOSINE-2'-O-)-METHYLTRANSFERASE RLMB"/>
    <property type="match status" value="1"/>
</dbReference>
<dbReference type="GO" id="GO:0005829">
    <property type="term" value="C:cytosol"/>
    <property type="evidence" value="ECO:0007669"/>
    <property type="project" value="TreeGrafter"/>
</dbReference>
<dbReference type="AlphaFoldDB" id="A0A5C5XMB4"/>
<dbReference type="InterPro" id="IPR029028">
    <property type="entry name" value="Alpha/beta_knot_MTases"/>
</dbReference>
<dbReference type="NCBIfam" id="TIGR00186">
    <property type="entry name" value="rRNA_methyl_3"/>
    <property type="match status" value="1"/>
</dbReference>
<dbReference type="EC" id="2.1.1.185" evidence="4"/>
<dbReference type="InterPro" id="IPR029026">
    <property type="entry name" value="tRNA_m1G_MTases_N"/>
</dbReference>
<dbReference type="GO" id="GO:0032259">
    <property type="term" value="P:methylation"/>
    <property type="evidence" value="ECO:0007669"/>
    <property type="project" value="UniProtKB-KW"/>
</dbReference>
<evidence type="ECO:0000313" key="4">
    <source>
        <dbReference type="EMBL" id="TWT63523.1"/>
    </source>
</evidence>
<gene>
    <name evidence="4" type="primary">rlmB</name>
    <name evidence="4" type="ORF">Pan54_42760</name>
</gene>
<dbReference type="RefSeq" id="WP_242631386.1">
    <property type="nucleotide sequence ID" value="NZ_SJPG01000001.1"/>
</dbReference>
<reference evidence="4 5" key="1">
    <citation type="submission" date="2019-02" db="EMBL/GenBank/DDBJ databases">
        <title>Deep-cultivation of Planctomycetes and their phenomic and genomic characterization uncovers novel biology.</title>
        <authorList>
            <person name="Wiegand S."/>
            <person name="Jogler M."/>
            <person name="Boedeker C."/>
            <person name="Pinto D."/>
            <person name="Vollmers J."/>
            <person name="Rivas-Marin E."/>
            <person name="Kohn T."/>
            <person name="Peeters S.H."/>
            <person name="Heuer A."/>
            <person name="Rast P."/>
            <person name="Oberbeckmann S."/>
            <person name="Bunk B."/>
            <person name="Jeske O."/>
            <person name="Meyerdierks A."/>
            <person name="Storesund J.E."/>
            <person name="Kallscheuer N."/>
            <person name="Luecker S."/>
            <person name="Lage O.M."/>
            <person name="Pohl T."/>
            <person name="Merkel B.J."/>
            <person name="Hornburger P."/>
            <person name="Mueller R.-W."/>
            <person name="Bruemmer F."/>
            <person name="Labrenz M."/>
            <person name="Spormann A.M."/>
            <person name="Op Den Camp H."/>
            <person name="Overmann J."/>
            <person name="Amann R."/>
            <person name="Jetten M.S.M."/>
            <person name="Mascher T."/>
            <person name="Medema M.H."/>
            <person name="Devos D.P."/>
            <person name="Kaster A.-K."/>
            <person name="Ovreas L."/>
            <person name="Rohde M."/>
            <person name="Galperin M.Y."/>
            <person name="Jogler C."/>
        </authorList>
    </citation>
    <scope>NUCLEOTIDE SEQUENCE [LARGE SCALE GENOMIC DNA]</scope>
    <source>
        <strain evidence="4 5">Pan54</strain>
    </source>
</reference>
<dbReference type="EMBL" id="SJPG01000001">
    <property type="protein sequence ID" value="TWT63523.1"/>
    <property type="molecule type" value="Genomic_DNA"/>
</dbReference>
<evidence type="ECO:0000259" key="3">
    <source>
        <dbReference type="Pfam" id="PF00588"/>
    </source>
</evidence>
<dbReference type="InterPro" id="IPR004441">
    <property type="entry name" value="rRNA_MeTrfase_TrmH"/>
</dbReference>
<dbReference type="GO" id="GO:0008173">
    <property type="term" value="F:RNA methyltransferase activity"/>
    <property type="evidence" value="ECO:0007669"/>
    <property type="project" value="InterPro"/>
</dbReference>
<evidence type="ECO:0000256" key="1">
    <source>
        <dbReference type="ARBA" id="ARBA00022603"/>
    </source>
</evidence>
<comment type="caution">
    <text evidence="4">The sequence shown here is derived from an EMBL/GenBank/DDBJ whole genome shotgun (WGS) entry which is preliminary data.</text>
</comment>
<dbReference type="CDD" id="cd18103">
    <property type="entry name" value="SpoU-like_RlmB"/>
    <property type="match status" value="1"/>
</dbReference>
<evidence type="ECO:0000313" key="5">
    <source>
        <dbReference type="Proteomes" id="UP000316095"/>
    </source>
</evidence>
<accession>A0A5C5XMB4</accession>
<dbReference type="Proteomes" id="UP000316095">
    <property type="component" value="Unassembled WGS sequence"/>
</dbReference>
<protein>
    <submittedName>
        <fullName evidence="4">23S rRNA (Guanosine-2'-O-)-methyltransferase RlmB</fullName>
        <ecNumber evidence="4">2.1.1.185</ecNumber>
    </submittedName>
</protein>
<proteinExistence type="predicted"/>